<feature type="non-terminal residue" evidence="9">
    <location>
        <position position="572"/>
    </location>
</feature>
<feature type="compositionally biased region" description="Low complexity" evidence="7">
    <location>
        <begin position="360"/>
        <end position="380"/>
    </location>
</feature>
<evidence type="ECO:0000256" key="7">
    <source>
        <dbReference type="SAM" id="MobiDB-lite"/>
    </source>
</evidence>
<dbReference type="GO" id="GO:0006954">
    <property type="term" value="P:inflammatory response"/>
    <property type="evidence" value="ECO:0007669"/>
    <property type="project" value="UniProtKB-KW"/>
</dbReference>
<gene>
    <name evidence="9" type="primary">Ticam1</name>
    <name evidence="9" type="ORF">CRYSOU_R12617</name>
</gene>
<evidence type="ECO:0000256" key="2">
    <source>
        <dbReference type="ARBA" id="ARBA00022490"/>
    </source>
</evidence>
<feature type="compositionally biased region" description="Low complexity" evidence="7">
    <location>
        <begin position="306"/>
        <end position="352"/>
    </location>
</feature>
<proteinExistence type="predicted"/>
<feature type="compositionally biased region" description="Low complexity" evidence="7">
    <location>
        <begin position="261"/>
        <end position="273"/>
    </location>
</feature>
<evidence type="ECO:0000256" key="6">
    <source>
        <dbReference type="ARBA" id="ARBA00023198"/>
    </source>
</evidence>
<dbReference type="Gene3D" id="3.40.50.10140">
    <property type="entry name" value="Toll/interleukin-1 receptor homology (TIR) domain"/>
    <property type="match status" value="1"/>
</dbReference>
<keyword evidence="4" id="KW-0399">Innate immunity</keyword>
<reference evidence="9 10" key="1">
    <citation type="submission" date="2019-09" db="EMBL/GenBank/DDBJ databases">
        <title>Bird 10,000 Genomes (B10K) Project - Family phase.</title>
        <authorList>
            <person name="Zhang G."/>
        </authorList>
    </citation>
    <scope>NUCLEOTIDE SEQUENCE [LARGE SCALE GENOMIC DNA]</scope>
    <source>
        <strain evidence="9">B10K-MSB-42743</strain>
        <tissue evidence="9">Heart</tissue>
    </source>
</reference>
<dbReference type="InterPro" id="IPR040886">
    <property type="entry name" value="TRIF_N"/>
</dbReference>
<dbReference type="EMBL" id="VWPX01008836">
    <property type="protein sequence ID" value="NWI13795.1"/>
    <property type="molecule type" value="Genomic_DNA"/>
</dbReference>
<evidence type="ECO:0000259" key="8">
    <source>
        <dbReference type="PROSITE" id="PS50104"/>
    </source>
</evidence>
<keyword evidence="3" id="KW-0597">Phosphoprotein</keyword>
<evidence type="ECO:0000256" key="5">
    <source>
        <dbReference type="ARBA" id="ARBA00022859"/>
    </source>
</evidence>
<feature type="compositionally biased region" description="Low complexity" evidence="7">
    <location>
        <begin position="199"/>
        <end position="211"/>
    </location>
</feature>
<evidence type="ECO:0000256" key="1">
    <source>
        <dbReference type="ARBA" id="ARBA00004496"/>
    </source>
</evidence>
<dbReference type="AlphaFoldDB" id="A0A7K4KBR1"/>
<dbReference type="GO" id="GO:0043123">
    <property type="term" value="P:positive regulation of canonical NF-kappaB signal transduction"/>
    <property type="evidence" value="ECO:0007669"/>
    <property type="project" value="TreeGrafter"/>
</dbReference>
<evidence type="ECO:0000313" key="10">
    <source>
        <dbReference type="Proteomes" id="UP000545332"/>
    </source>
</evidence>
<dbReference type="GO" id="GO:0035666">
    <property type="term" value="P:TRIF-dependent toll-like receptor signaling pathway"/>
    <property type="evidence" value="ECO:0007669"/>
    <property type="project" value="InterPro"/>
</dbReference>
<dbReference type="PANTHER" id="PTHR47230:SF1">
    <property type="entry name" value="TIR DOMAIN-CONTAINING ADAPTER MOLECULE 1"/>
    <property type="match status" value="1"/>
</dbReference>
<protein>
    <submittedName>
        <fullName evidence="9">TCAM1 protein</fullName>
    </submittedName>
</protein>
<feature type="non-terminal residue" evidence="9">
    <location>
        <position position="1"/>
    </location>
</feature>
<evidence type="ECO:0000313" key="9">
    <source>
        <dbReference type="EMBL" id="NWI13795.1"/>
    </source>
</evidence>
<dbReference type="PROSITE" id="PS50104">
    <property type="entry name" value="TIR"/>
    <property type="match status" value="1"/>
</dbReference>
<dbReference type="InterPro" id="IPR000157">
    <property type="entry name" value="TIR_dom"/>
</dbReference>
<sequence length="572" mass="60733">MTPSAEAQPSFEDVFHILSQLPEDKLLNLKHKLKRLVSKPCSKVLQAMVLHTLRQEAEARMCLDALRHERAALYALRTRLDPAGARGGGEDPAPPELDAEAMVLLARIYALLAEENLCAREAAARAYRRVLDACGTDGDPRREQLRSILEEAREKCGAALGFPGSGSRFQTLRSELGIPGGAGAAARSSPVPIGSSLELPGPRSLRSSGSPASFVSRFEISESPTVALKSLSPRGGGIGRPDGPSPLPAQGAAASRPPSCPGAGIPSPAGSAANQPAESSDVLSVGPAEPPAPEAPKQEDLPGSAPDPRAAAQPAPIHPPAQDAAARTPLHTPSAPSASSLPPHPSSFSSAPPEFPYPHSADFPAAGPAPAQAAGAASEPDAGERRFFTFVVLHASSDVATALRVQSLLEGMGVPEGATFSGDFLTGGRGQLSCFQDAMENSAFTILLLTKNFLCQPCMFQTNSALVQSIDTPSKYNSVIPFVPRENPLEDSEIPLFLRGLVSLNENSPLFPTRVRNTFTRSKVSEQRALWRRRQQLQEQRRKAQLYQEHRDTLSRFSDLNLGSLPQAPWAA</sequence>
<comment type="subcellular location">
    <subcellularLocation>
        <location evidence="1">Cytoplasm</location>
    </subcellularLocation>
</comment>
<keyword evidence="5" id="KW-0391">Immunity</keyword>
<dbReference type="GO" id="GO:0005768">
    <property type="term" value="C:endosome"/>
    <property type="evidence" value="ECO:0007669"/>
    <property type="project" value="TreeGrafter"/>
</dbReference>
<dbReference type="Pfam" id="PF17798">
    <property type="entry name" value="TRIF-NTD"/>
    <property type="match status" value="1"/>
</dbReference>
<dbReference type="Proteomes" id="UP000545332">
    <property type="component" value="Unassembled WGS sequence"/>
</dbReference>
<feature type="region of interest" description="Disordered" evidence="7">
    <location>
        <begin position="180"/>
        <end position="211"/>
    </location>
</feature>
<feature type="domain" description="TIR" evidence="8">
    <location>
        <begin position="386"/>
        <end position="519"/>
    </location>
</feature>
<name>A0A7K4KBR1_9AVES</name>
<dbReference type="OrthoDB" id="9906976at2759"/>
<evidence type="ECO:0000256" key="4">
    <source>
        <dbReference type="ARBA" id="ARBA00022588"/>
    </source>
</evidence>
<organism evidence="9 10">
    <name type="scientific">Crypturellus soui</name>
    <dbReference type="NCBI Taxonomy" id="458187"/>
    <lineage>
        <taxon>Eukaryota</taxon>
        <taxon>Metazoa</taxon>
        <taxon>Chordata</taxon>
        <taxon>Craniata</taxon>
        <taxon>Vertebrata</taxon>
        <taxon>Euteleostomi</taxon>
        <taxon>Archelosauria</taxon>
        <taxon>Archosauria</taxon>
        <taxon>Dinosauria</taxon>
        <taxon>Saurischia</taxon>
        <taxon>Theropoda</taxon>
        <taxon>Coelurosauria</taxon>
        <taxon>Aves</taxon>
        <taxon>Palaeognathae</taxon>
        <taxon>Tinamiformes</taxon>
        <taxon>Tinamidae</taxon>
        <taxon>Crypturellus</taxon>
    </lineage>
</organism>
<keyword evidence="10" id="KW-1185">Reference proteome</keyword>
<dbReference type="GO" id="GO:0035591">
    <property type="term" value="F:signaling adaptor activity"/>
    <property type="evidence" value="ECO:0007669"/>
    <property type="project" value="TreeGrafter"/>
</dbReference>
<dbReference type="Gene3D" id="1.25.40.780">
    <property type="match status" value="1"/>
</dbReference>
<keyword evidence="6" id="KW-0395">Inflammatory response</keyword>
<feature type="region of interest" description="Disordered" evidence="7">
    <location>
        <begin position="226"/>
        <end position="380"/>
    </location>
</feature>
<dbReference type="PANTHER" id="PTHR47230">
    <property type="entry name" value="TIR DOMAIN-CONTAINING ADAPTER MOLECULE 1"/>
    <property type="match status" value="1"/>
</dbReference>
<accession>A0A7K4KBR1</accession>
<dbReference type="GO" id="GO:0045087">
    <property type="term" value="P:innate immune response"/>
    <property type="evidence" value="ECO:0007669"/>
    <property type="project" value="UniProtKB-KW"/>
</dbReference>
<comment type="caution">
    <text evidence="9">The sequence shown here is derived from an EMBL/GenBank/DDBJ whole genome shotgun (WGS) entry which is preliminary data.</text>
</comment>
<evidence type="ECO:0000256" key="3">
    <source>
        <dbReference type="ARBA" id="ARBA00022553"/>
    </source>
</evidence>
<dbReference type="InterPro" id="IPR046946">
    <property type="entry name" value="TCAM1/2"/>
</dbReference>
<dbReference type="GO" id="GO:0032481">
    <property type="term" value="P:positive regulation of type I interferon production"/>
    <property type="evidence" value="ECO:0007669"/>
    <property type="project" value="TreeGrafter"/>
</dbReference>
<dbReference type="InterPro" id="IPR035897">
    <property type="entry name" value="Toll_tir_struct_dom_sf"/>
</dbReference>
<keyword evidence="2" id="KW-0963">Cytoplasm</keyword>